<evidence type="ECO:0000256" key="6">
    <source>
        <dbReference type="ARBA" id="ARBA00022989"/>
    </source>
</evidence>
<evidence type="ECO:0000256" key="5">
    <source>
        <dbReference type="ARBA" id="ARBA00022892"/>
    </source>
</evidence>
<dbReference type="EMBL" id="ATLV01014524">
    <property type="status" value="NOT_ANNOTATED_CDS"/>
    <property type="molecule type" value="Genomic_DNA"/>
</dbReference>
<keyword evidence="6 10" id="KW-1133">Transmembrane helix</keyword>
<keyword evidence="7" id="KW-0175">Coiled coil</keyword>
<evidence type="ECO:0000256" key="7">
    <source>
        <dbReference type="ARBA" id="ARBA00023054"/>
    </source>
</evidence>
<dbReference type="EMBL" id="KE524974">
    <property type="protein sequence ID" value="KFB38862.1"/>
    <property type="molecule type" value="Genomic_DNA"/>
</dbReference>
<dbReference type="PANTHER" id="PTHR12825:SF0">
    <property type="entry name" value="VESICLE TRANSPORT PROTEIN SEC20"/>
    <property type="match status" value="1"/>
</dbReference>
<dbReference type="PANTHER" id="PTHR12825">
    <property type="entry name" value="BNIP1-RELATED"/>
    <property type="match status" value="1"/>
</dbReference>
<accession>A0A084VLL8</accession>
<name>A0A084VLL8_ANOSI</name>
<dbReference type="OrthoDB" id="46868at2759"/>
<keyword evidence="4" id="KW-0256">Endoplasmic reticulum</keyword>
<gene>
    <name evidence="12" type="ORF">ZHAS_00006352</name>
</gene>
<feature type="transmembrane region" description="Helical" evidence="10">
    <location>
        <begin position="213"/>
        <end position="231"/>
    </location>
</feature>
<organism evidence="13 14">
    <name type="scientific">Anopheles sinensis</name>
    <name type="common">Mosquito</name>
    <dbReference type="NCBI Taxonomy" id="74873"/>
    <lineage>
        <taxon>Eukaryota</taxon>
        <taxon>Metazoa</taxon>
        <taxon>Ecdysozoa</taxon>
        <taxon>Arthropoda</taxon>
        <taxon>Hexapoda</taxon>
        <taxon>Insecta</taxon>
        <taxon>Pterygota</taxon>
        <taxon>Neoptera</taxon>
        <taxon>Endopterygota</taxon>
        <taxon>Diptera</taxon>
        <taxon>Nematocera</taxon>
        <taxon>Culicoidea</taxon>
        <taxon>Culicidae</taxon>
        <taxon>Anophelinae</taxon>
        <taxon>Anopheles</taxon>
    </lineage>
</organism>
<dbReference type="InterPro" id="IPR056173">
    <property type="entry name" value="Sec20_C"/>
</dbReference>
<evidence type="ECO:0000256" key="8">
    <source>
        <dbReference type="ARBA" id="ARBA00023136"/>
    </source>
</evidence>
<sequence>MSSAMNQDYTLGSLRLKLLETDLRVKAIIMDINNFRGTIVELETLNEAGREKLAELRKCIEQLEDLAHDENDGTILQDVEKHRSQLFSTQQAFRKANITAMLEITKANKEELFALRPDASEVRKRHTTSSLGSKAVRSSALLMQHESVTERMHSISQQLFETTQKSAATLDLLVANSATVQSTADELLQTAGTIKQSHKLLEKYSRRECTDKILAAFGLTLFLVSVVYVLSRRLF</sequence>
<keyword evidence="8 10" id="KW-0472">Membrane</keyword>
<reference evidence="13" key="2">
    <citation type="submission" date="2020-05" db="UniProtKB">
        <authorList>
            <consortium name="EnsemblMetazoa"/>
        </authorList>
    </citation>
    <scope>IDENTIFICATION</scope>
</reference>
<dbReference type="InterPro" id="IPR005606">
    <property type="entry name" value="Sec20"/>
</dbReference>
<dbReference type="AlphaFoldDB" id="A0A084VLL8"/>
<evidence type="ECO:0000256" key="3">
    <source>
        <dbReference type="ARBA" id="ARBA00022692"/>
    </source>
</evidence>
<dbReference type="OMA" id="MSNQTAW"/>
<keyword evidence="14" id="KW-1185">Reference proteome</keyword>
<evidence type="ECO:0000313" key="12">
    <source>
        <dbReference type="EMBL" id="KFB38862.1"/>
    </source>
</evidence>
<proteinExistence type="inferred from homology"/>
<keyword evidence="2" id="KW-0813">Transport</keyword>
<reference evidence="12 14" key="1">
    <citation type="journal article" date="2014" name="BMC Genomics">
        <title>Genome sequence of Anopheles sinensis provides insight into genetics basis of mosquito competence for malaria parasites.</title>
        <authorList>
            <person name="Zhou D."/>
            <person name="Zhang D."/>
            <person name="Ding G."/>
            <person name="Shi L."/>
            <person name="Hou Q."/>
            <person name="Ye Y."/>
            <person name="Xu Y."/>
            <person name="Zhou H."/>
            <person name="Xiong C."/>
            <person name="Li S."/>
            <person name="Yu J."/>
            <person name="Hong S."/>
            <person name="Yu X."/>
            <person name="Zou P."/>
            <person name="Chen C."/>
            <person name="Chang X."/>
            <person name="Wang W."/>
            <person name="Lv Y."/>
            <person name="Sun Y."/>
            <person name="Ma L."/>
            <person name="Shen B."/>
            <person name="Zhu C."/>
        </authorList>
    </citation>
    <scope>NUCLEOTIDE SEQUENCE [LARGE SCALE GENOMIC DNA]</scope>
</reference>
<dbReference type="GO" id="GO:0005484">
    <property type="term" value="F:SNAP receptor activity"/>
    <property type="evidence" value="ECO:0007669"/>
    <property type="project" value="InterPro"/>
</dbReference>
<dbReference type="GO" id="GO:0006890">
    <property type="term" value="P:retrograde vesicle-mediated transport, Golgi to endoplasmic reticulum"/>
    <property type="evidence" value="ECO:0007669"/>
    <property type="project" value="InterPro"/>
</dbReference>
<evidence type="ECO:0000256" key="9">
    <source>
        <dbReference type="ARBA" id="ARBA00037934"/>
    </source>
</evidence>
<evidence type="ECO:0000259" key="11">
    <source>
        <dbReference type="Pfam" id="PF03908"/>
    </source>
</evidence>
<keyword evidence="3 10" id="KW-0812">Transmembrane</keyword>
<evidence type="ECO:0000313" key="13">
    <source>
        <dbReference type="EnsemblMetazoa" id="ASIC006352-PA"/>
    </source>
</evidence>
<keyword evidence="5" id="KW-0931">ER-Golgi transport</keyword>
<dbReference type="Pfam" id="PF03908">
    <property type="entry name" value="Sec20"/>
    <property type="match status" value="1"/>
</dbReference>
<evidence type="ECO:0000256" key="10">
    <source>
        <dbReference type="SAM" id="Phobius"/>
    </source>
</evidence>
<dbReference type="VEuPathDB" id="VectorBase:ASIS010409"/>
<evidence type="ECO:0000256" key="4">
    <source>
        <dbReference type="ARBA" id="ARBA00022824"/>
    </source>
</evidence>
<comment type="similarity">
    <text evidence="9">Belongs to the SEC20 family.</text>
</comment>
<evidence type="ECO:0000256" key="1">
    <source>
        <dbReference type="ARBA" id="ARBA00004163"/>
    </source>
</evidence>
<dbReference type="EnsemblMetazoa" id="ASIC006352-RA">
    <property type="protein sequence ID" value="ASIC006352-PA"/>
    <property type="gene ID" value="ASIC006352"/>
</dbReference>
<dbReference type="VEuPathDB" id="VectorBase:ASIC006352"/>
<comment type="subcellular location">
    <subcellularLocation>
        <location evidence="1">Endoplasmic reticulum membrane</location>
        <topology evidence="1">Single-pass type IV membrane protein</topology>
    </subcellularLocation>
</comment>
<dbReference type="STRING" id="74873.A0A084VLL8"/>
<evidence type="ECO:0000256" key="2">
    <source>
        <dbReference type="ARBA" id="ARBA00022448"/>
    </source>
</evidence>
<dbReference type="GO" id="GO:0031201">
    <property type="term" value="C:SNARE complex"/>
    <property type="evidence" value="ECO:0007669"/>
    <property type="project" value="TreeGrafter"/>
</dbReference>
<evidence type="ECO:0000313" key="14">
    <source>
        <dbReference type="Proteomes" id="UP000030765"/>
    </source>
</evidence>
<dbReference type="Proteomes" id="UP000030765">
    <property type="component" value="Unassembled WGS sequence"/>
</dbReference>
<dbReference type="GO" id="GO:0005789">
    <property type="term" value="C:endoplasmic reticulum membrane"/>
    <property type="evidence" value="ECO:0007669"/>
    <property type="project" value="UniProtKB-SubCell"/>
</dbReference>
<protein>
    <submittedName>
        <fullName evidence="12">AGAP000242-PA-like protein</fullName>
    </submittedName>
</protein>
<feature type="domain" description="Sec20 C-terminal" evidence="11">
    <location>
        <begin position="144"/>
        <end position="234"/>
    </location>
</feature>